<dbReference type="AlphaFoldDB" id="X0VK76"/>
<comment type="caution">
    <text evidence="1">The sequence shown here is derived from an EMBL/GenBank/DDBJ whole genome shotgun (WGS) entry which is preliminary data.</text>
</comment>
<protein>
    <submittedName>
        <fullName evidence="1">Uncharacterized protein</fullName>
    </submittedName>
</protein>
<sequence length="104" mass="11329">LMVILYTSVGNTSITNAQSSTSEIVLFEGWNLIGLPFTPEDTSIEVVLADVLGNLESVWAYDGETDTWSSYSPGAPSDLTEMVEGRGYWIKVNTDVILTIYGDS</sequence>
<evidence type="ECO:0000313" key="1">
    <source>
        <dbReference type="EMBL" id="GAG11607.1"/>
    </source>
</evidence>
<reference evidence="1" key="1">
    <citation type="journal article" date="2014" name="Front. Microbiol.">
        <title>High frequency of phylogenetically diverse reductive dehalogenase-homologous genes in deep subseafloor sedimentary metagenomes.</title>
        <authorList>
            <person name="Kawai M."/>
            <person name="Futagami T."/>
            <person name="Toyoda A."/>
            <person name="Takaki Y."/>
            <person name="Nishi S."/>
            <person name="Hori S."/>
            <person name="Arai W."/>
            <person name="Tsubouchi T."/>
            <person name="Morono Y."/>
            <person name="Uchiyama I."/>
            <person name="Ito T."/>
            <person name="Fujiyama A."/>
            <person name="Inagaki F."/>
            <person name="Takami H."/>
        </authorList>
    </citation>
    <scope>NUCLEOTIDE SEQUENCE</scope>
    <source>
        <strain evidence="1">Expedition CK06-06</strain>
    </source>
</reference>
<proteinExistence type="predicted"/>
<dbReference type="EMBL" id="BARS01023446">
    <property type="protein sequence ID" value="GAG11607.1"/>
    <property type="molecule type" value="Genomic_DNA"/>
</dbReference>
<organism evidence="1">
    <name type="scientific">marine sediment metagenome</name>
    <dbReference type="NCBI Taxonomy" id="412755"/>
    <lineage>
        <taxon>unclassified sequences</taxon>
        <taxon>metagenomes</taxon>
        <taxon>ecological metagenomes</taxon>
    </lineage>
</organism>
<name>X0VK76_9ZZZZ</name>
<feature type="non-terminal residue" evidence="1">
    <location>
        <position position="1"/>
    </location>
</feature>
<gene>
    <name evidence="1" type="ORF">S01H1_37331</name>
</gene>
<accession>X0VK76</accession>